<evidence type="ECO:0000313" key="3">
    <source>
        <dbReference type="Proteomes" id="UP001501638"/>
    </source>
</evidence>
<gene>
    <name evidence="2" type="ORF">GCM10010405_33680</name>
</gene>
<organism evidence="2 3">
    <name type="scientific">Streptomyces macrosporus</name>
    <dbReference type="NCBI Taxonomy" id="44032"/>
    <lineage>
        <taxon>Bacteria</taxon>
        <taxon>Bacillati</taxon>
        <taxon>Actinomycetota</taxon>
        <taxon>Actinomycetes</taxon>
        <taxon>Kitasatosporales</taxon>
        <taxon>Streptomycetaceae</taxon>
        <taxon>Streptomyces</taxon>
    </lineage>
</organism>
<comment type="caution">
    <text evidence="2">The sequence shown here is derived from an EMBL/GenBank/DDBJ whole genome shotgun (WGS) entry which is preliminary data.</text>
</comment>
<reference evidence="2 3" key="1">
    <citation type="journal article" date="2019" name="Int. J. Syst. Evol. Microbiol.">
        <title>The Global Catalogue of Microorganisms (GCM) 10K type strain sequencing project: providing services to taxonomists for standard genome sequencing and annotation.</title>
        <authorList>
            <consortium name="The Broad Institute Genomics Platform"/>
            <consortium name="The Broad Institute Genome Sequencing Center for Infectious Disease"/>
            <person name="Wu L."/>
            <person name="Ma J."/>
        </authorList>
    </citation>
    <scope>NUCLEOTIDE SEQUENCE [LARGE SCALE GENOMIC DNA]</scope>
    <source>
        <strain evidence="2 3">JCM 6305</strain>
    </source>
</reference>
<sequence length="52" mass="5250">MDPGDAAVAHAGEATGPQGRFRAGCRFESRVETGAVVLATGAPGVSRPRKAL</sequence>
<dbReference type="Proteomes" id="UP001501638">
    <property type="component" value="Unassembled WGS sequence"/>
</dbReference>
<dbReference type="EMBL" id="BAAASZ010000024">
    <property type="protein sequence ID" value="GAA2447513.1"/>
    <property type="molecule type" value="Genomic_DNA"/>
</dbReference>
<proteinExistence type="predicted"/>
<evidence type="ECO:0000256" key="1">
    <source>
        <dbReference type="SAM" id="MobiDB-lite"/>
    </source>
</evidence>
<evidence type="ECO:0000313" key="2">
    <source>
        <dbReference type="EMBL" id="GAA2447513.1"/>
    </source>
</evidence>
<accession>A0ABN3K373</accession>
<protein>
    <submittedName>
        <fullName evidence="2">Uncharacterized protein</fullName>
    </submittedName>
</protein>
<name>A0ABN3K373_9ACTN</name>
<keyword evidence="3" id="KW-1185">Reference proteome</keyword>
<feature type="region of interest" description="Disordered" evidence="1">
    <location>
        <begin position="1"/>
        <end position="21"/>
    </location>
</feature>